<dbReference type="STRING" id="1782.AWC18_20565"/>
<feature type="non-terminal residue" evidence="3">
    <location>
        <position position="1"/>
    </location>
</feature>
<accession>A0A1X1YUQ2</accession>
<feature type="compositionally biased region" description="Pro residues" evidence="1">
    <location>
        <begin position="120"/>
        <end position="136"/>
    </location>
</feature>
<feature type="transmembrane region" description="Helical" evidence="2">
    <location>
        <begin position="55"/>
        <end position="74"/>
    </location>
</feature>
<keyword evidence="2" id="KW-0812">Transmembrane</keyword>
<name>A0A1X1YUQ2_MYCNO</name>
<dbReference type="EMBL" id="LQPI01000091">
    <property type="protein sequence ID" value="ORW14802.1"/>
    <property type="molecule type" value="Genomic_DNA"/>
</dbReference>
<organism evidence="3 4">
    <name type="scientific">Mycolicibacter nonchromogenicus</name>
    <name type="common">Mycobacterium nonchromogenicum</name>
    <dbReference type="NCBI Taxonomy" id="1782"/>
    <lineage>
        <taxon>Bacteria</taxon>
        <taxon>Bacillati</taxon>
        <taxon>Actinomycetota</taxon>
        <taxon>Actinomycetes</taxon>
        <taxon>Mycobacteriales</taxon>
        <taxon>Mycobacteriaceae</taxon>
        <taxon>Mycolicibacter</taxon>
    </lineage>
</organism>
<comment type="caution">
    <text evidence="3">The sequence shown here is derived from an EMBL/GenBank/DDBJ whole genome shotgun (WGS) entry which is preliminary data.</text>
</comment>
<feature type="compositionally biased region" description="Polar residues" evidence="1">
    <location>
        <begin position="22"/>
        <end position="36"/>
    </location>
</feature>
<evidence type="ECO:0000313" key="4">
    <source>
        <dbReference type="Proteomes" id="UP000193108"/>
    </source>
</evidence>
<dbReference type="RefSeq" id="WP_085139979.1">
    <property type="nucleotide sequence ID" value="NZ_LQPI01000091.1"/>
</dbReference>
<keyword evidence="2" id="KW-0472">Membrane</keyword>
<feature type="region of interest" description="Disordered" evidence="1">
    <location>
        <begin position="1"/>
        <end position="39"/>
    </location>
</feature>
<keyword evidence="4" id="KW-1185">Reference proteome</keyword>
<reference evidence="3 4" key="1">
    <citation type="submission" date="2016-01" db="EMBL/GenBank/DDBJ databases">
        <title>The new phylogeny of the genus Mycobacterium.</title>
        <authorList>
            <person name="Tarcisio F."/>
            <person name="Conor M."/>
            <person name="Antonella G."/>
            <person name="Elisabetta G."/>
            <person name="Giulia F.S."/>
            <person name="Sara T."/>
            <person name="Anna F."/>
            <person name="Clotilde B."/>
            <person name="Roberto B."/>
            <person name="Veronica D.S."/>
            <person name="Fabio R."/>
            <person name="Monica P."/>
            <person name="Olivier J."/>
            <person name="Enrico T."/>
            <person name="Nicola S."/>
        </authorList>
    </citation>
    <scope>NUCLEOTIDE SEQUENCE [LARGE SCALE GENOMIC DNA]</scope>
    <source>
        <strain evidence="3 4">DSM 44164</strain>
    </source>
</reference>
<dbReference type="Proteomes" id="UP000193108">
    <property type="component" value="Unassembled WGS sequence"/>
</dbReference>
<keyword evidence="2" id="KW-1133">Transmembrane helix</keyword>
<evidence type="ECO:0000256" key="2">
    <source>
        <dbReference type="SAM" id="Phobius"/>
    </source>
</evidence>
<feature type="compositionally biased region" description="Low complexity" evidence="1">
    <location>
        <begin position="86"/>
        <end position="119"/>
    </location>
</feature>
<sequence>GPPPAPLGPPNPGRHPGDAPTQYGSYGTFDQPTDPQGTDFAALSDTPWFRRRSVLIAWFGLIAVMLALVIWGIIQLTSRGPGGGTTPATSSSSTSTTTSSTTPGSSTTTSSSAPSTTAPPAAPPRQAPPQQPPAQQAPPANETTRRHLPHLPSVITIPPIPKVPDLPTVITLPPRR</sequence>
<evidence type="ECO:0000256" key="1">
    <source>
        <dbReference type="SAM" id="MobiDB-lite"/>
    </source>
</evidence>
<protein>
    <submittedName>
        <fullName evidence="3">Uncharacterized protein</fullName>
    </submittedName>
</protein>
<feature type="compositionally biased region" description="Pro residues" evidence="1">
    <location>
        <begin position="1"/>
        <end position="13"/>
    </location>
</feature>
<dbReference type="AlphaFoldDB" id="A0A1X1YUQ2"/>
<proteinExistence type="predicted"/>
<feature type="region of interest" description="Disordered" evidence="1">
    <location>
        <begin position="80"/>
        <end position="176"/>
    </location>
</feature>
<evidence type="ECO:0000313" key="3">
    <source>
        <dbReference type="EMBL" id="ORW14802.1"/>
    </source>
</evidence>
<gene>
    <name evidence="3" type="ORF">AWC18_20565</name>
</gene>